<evidence type="ECO:0000313" key="23">
    <source>
        <dbReference type="RefSeq" id="XP_027342957.1"/>
    </source>
</evidence>
<accession>A0A8B8KGL2</accession>
<dbReference type="PROSITE" id="PS50011">
    <property type="entry name" value="PROTEIN_KINASE_DOM"/>
    <property type="match status" value="1"/>
</dbReference>
<dbReference type="SMART" id="SM00220">
    <property type="entry name" value="S_TKc"/>
    <property type="match status" value="1"/>
</dbReference>
<dbReference type="Pfam" id="PF07714">
    <property type="entry name" value="PK_Tyr_Ser-Thr"/>
    <property type="match status" value="1"/>
</dbReference>
<dbReference type="GO" id="GO:0016020">
    <property type="term" value="C:membrane"/>
    <property type="evidence" value="ECO:0007669"/>
    <property type="project" value="UniProtKB-SubCell"/>
</dbReference>
<dbReference type="GO" id="GO:0004674">
    <property type="term" value="F:protein serine/threonine kinase activity"/>
    <property type="evidence" value="ECO:0007669"/>
    <property type="project" value="UniProtKB-KW"/>
</dbReference>
<evidence type="ECO:0000256" key="9">
    <source>
        <dbReference type="ARBA" id="ARBA00022737"/>
    </source>
</evidence>
<dbReference type="InterPro" id="IPR011009">
    <property type="entry name" value="Kinase-like_dom_sf"/>
</dbReference>
<evidence type="ECO:0000256" key="17">
    <source>
        <dbReference type="ARBA" id="ARBA00047899"/>
    </source>
</evidence>
<evidence type="ECO:0000313" key="22">
    <source>
        <dbReference type="Proteomes" id="UP000694853"/>
    </source>
</evidence>
<keyword evidence="3" id="KW-0723">Serine/threonine-protein kinase</keyword>
<gene>
    <name evidence="23" type="primary">LOC113855514</name>
</gene>
<dbReference type="FunFam" id="2.60.120.430:FF:000004">
    <property type="entry name" value="Putative leucine-rich repeat receptor-like serine/threonine-protein kinase"/>
    <property type="match status" value="1"/>
</dbReference>
<keyword evidence="13 19" id="KW-1133">Transmembrane helix</keyword>
<dbReference type="KEGG" id="aprc:113855514"/>
<dbReference type="SUPFAM" id="SSF52058">
    <property type="entry name" value="L domain-like"/>
    <property type="match status" value="1"/>
</dbReference>
<evidence type="ECO:0000256" key="11">
    <source>
        <dbReference type="ARBA" id="ARBA00022777"/>
    </source>
</evidence>
<evidence type="ECO:0000256" key="14">
    <source>
        <dbReference type="ARBA" id="ARBA00023136"/>
    </source>
</evidence>
<keyword evidence="12" id="KW-0067">ATP-binding</keyword>
<evidence type="ECO:0000256" key="13">
    <source>
        <dbReference type="ARBA" id="ARBA00022989"/>
    </source>
</evidence>
<dbReference type="FunFam" id="3.80.10.10:FF:001026">
    <property type="entry name" value="Putative leucine-rich repeat receptor-like serine/threonine-protein kinase isoform A"/>
    <property type="match status" value="1"/>
</dbReference>
<evidence type="ECO:0000256" key="6">
    <source>
        <dbReference type="ARBA" id="ARBA00022679"/>
    </source>
</evidence>
<feature type="domain" description="Protein kinase" evidence="21">
    <location>
        <begin position="658"/>
        <end position="935"/>
    </location>
</feature>
<keyword evidence="10" id="KW-0547">Nucleotide-binding</keyword>
<keyword evidence="11" id="KW-0418">Kinase</keyword>
<comment type="catalytic activity">
    <reaction evidence="17">
        <text>L-threonyl-[protein] + ATP = O-phospho-L-threonyl-[protein] + ADP + H(+)</text>
        <dbReference type="Rhea" id="RHEA:46608"/>
        <dbReference type="Rhea" id="RHEA-COMP:11060"/>
        <dbReference type="Rhea" id="RHEA-COMP:11605"/>
        <dbReference type="ChEBI" id="CHEBI:15378"/>
        <dbReference type="ChEBI" id="CHEBI:30013"/>
        <dbReference type="ChEBI" id="CHEBI:30616"/>
        <dbReference type="ChEBI" id="CHEBI:61977"/>
        <dbReference type="ChEBI" id="CHEBI:456216"/>
        <dbReference type="EC" id="2.7.11.1"/>
    </reaction>
</comment>
<dbReference type="InterPro" id="IPR032675">
    <property type="entry name" value="LRR_dom_sf"/>
</dbReference>
<dbReference type="Proteomes" id="UP000694853">
    <property type="component" value="Unplaced"/>
</dbReference>
<reference evidence="22" key="1">
    <citation type="journal article" date="2019" name="Toxins">
        <title>Detection of Abrin-Like and Prepropulchellin-Like Toxin Genes and Transcripts Using Whole Genome Sequencing and Full-Length Transcript Sequencing of Abrus precatorius.</title>
        <authorList>
            <person name="Hovde B.T."/>
            <person name="Daligault H.E."/>
            <person name="Hanschen E.R."/>
            <person name="Kunde Y.A."/>
            <person name="Johnson M.B."/>
            <person name="Starkenburg S.R."/>
            <person name="Johnson S.L."/>
        </authorList>
    </citation>
    <scope>NUCLEOTIDE SEQUENCE [LARGE SCALE GENOMIC DNA]</scope>
</reference>
<evidence type="ECO:0000256" key="16">
    <source>
        <dbReference type="ARBA" id="ARBA00023180"/>
    </source>
</evidence>
<dbReference type="PANTHER" id="PTHR48006">
    <property type="entry name" value="LEUCINE-RICH REPEAT-CONTAINING PROTEIN DDB_G0281931-RELATED"/>
    <property type="match status" value="1"/>
</dbReference>
<dbReference type="PROSITE" id="PS00108">
    <property type="entry name" value="PROTEIN_KINASE_ST"/>
    <property type="match status" value="1"/>
</dbReference>
<dbReference type="GO" id="GO:0005524">
    <property type="term" value="F:ATP binding"/>
    <property type="evidence" value="ECO:0007669"/>
    <property type="project" value="UniProtKB-KW"/>
</dbReference>
<reference evidence="23" key="2">
    <citation type="submission" date="2025-08" db="UniProtKB">
        <authorList>
            <consortium name="RefSeq"/>
        </authorList>
    </citation>
    <scope>IDENTIFICATION</scope>
    <source>
        <tissue evidence="23">Young leaves</tissue>
    </source>
</reference>
<organism evidence="22 23">
    <name type="scientific">Abrus precatorius</name>
    <name type="common">Indian licorice</name>
    <name type="synonym">Glycine abrus</name>
    <dbReference type="NCBI Taxonomy" id="3816"/>
    <lineage>
        <taxon>Eukaryota</taxon>
        <taxon>Viridiplantae</taxon>
        <taxon>Streptophyta</taxon>
        <taxon>Embryophyta</taxon>
        <taxon>Tracheophyta</taxon>
        <taxon>Spermatophyta</taxon>
        <taxon>Magnoliopsida</taxon>
        <taxon>eudicotyledons</taxon>
        <taxon>Gunneridae</taxon>
        <taxon>Pentapetalae</taxon>
        <taxon>rosids</taxon>
        <taxon>fabids</taxon>
        <taxon>Fabales</taxon>
        <taxon>Fabaceae</taxon>
        <taxon>Papilionoideae</taxon>
        <taxon>50 kb inversion clade</taxon>
        <taxon>NPAAA clade</taxon>
        <taxon>indigoferoid/millettioid clade</taxon>
        <taxon>Abreae</taxon>
        <taxon>Abrus</taxon>
    </lineage>
</organism>
<comment type="catalytic activity">
    <reaction evidence="18">
        <text>L-seryl-[protein] + ATP = O-phospho-L-seryl-[protein] + ADP + H(+)</text>
        <dbReference type="Rhea" id="RHEA:17989"/>
        <dbReference type="Rhea" id="RHEA-COMP:9863"/>
        <dbReference type="Rhea" id="RHEA-COMP:11604"/>
        <dbReference type="ChEBI" id="CHEBI:15378"/>
        <dbReference type="ChEBI" id="CHEBI:29999"/>
        <dbReference type="ChEBI" id="CHEBI:30616"/>
        <dbReference type="ChEBI" id="CHEBI:83421"/>
        <dbReference type="ChEBI" id="CHEBI:456216"/>
        <dbReference type="EC" id="2.7.11.1"/>
    </reaction>
</comment>
<dbReference type="GeneID" id="113855514"/>
<proteinExistence type="predicted"/>
<dbReference type="Pfam" id="PF11721">
    <property type="entry name" value="Malectin"/>
    <property type="match status" value="1"/>
</dbReference>
<keyword evidence="6" id="KW-0808">Transferase</keyword>
<dbReference type="OrthoDB" id="1938112at2759"/>
<dbReference type="InterPro" id="IPR001611">
    <property type="entry name" value="Leu-rich_rpt"/>
</dbReference>
<protein>
    <recommendedName>
        <fullName evidence="2">non-specific serine/threonine protein kinase</fullName>
        <ecNumber evidence="2">2.7.11.1</ecNumber>
    </recommendedName>
</protein>
<evidence type="ECO:0000256" key="3">
    <source>
        <dbReference type="ARBA" id="ARBA00022527"/>
    </source>
</evidence>
<dbReference type="FunFam" id="3.30.200.20:FF:000217">
    <property type="entry name" value="probable LRR receptor-like serine/threonine-protein kinase At1g53430"/>
    <property type="match status" value="1"/>
</dbReference>
<feature type="chain" id="PRO_5034152289" description="non-specific serine/threonine protein kinase" evidence="20">
    <location>
        <begin position="24"/>
        <end position="1002"/>
    </location>
</feature>
<dbReference type="InterPro" id="IPR000719">
    <property type="entry name" value="Prot_kinase_dom"/>
</dbReference>
<keyword evidence="14 19" id="KW-0472">Membrane</keyword>
<keyword evidence="7 19" id="KW-0812">Transmembrane</keyword>
<keyword evidence="16" id="KW-0325">Glycoprotein</keyword>
<dbReference type="AlphaFoldDB" id="A0A8B8KGL2"/>
<dbReference type="FunFam" id="1.10.510.10:FF:000044">
    <property type="entry name" value="Putative LRR receptor-like serine/threonine-protein kinase"/>
    <property type="match status" value="1"/>
</dbReference>
<keyword evidence="8 20" id="KW-0732">Signal</keyword>
<dbReference type="SUPFAM" id="SSF56112">
    <property type="entry name" value="Protein kinase-like (PK-like)"/>
    <property type="match status" value="1"/>
</dbReference>
<keyword evidence="22" id="KW-1185">Reference proteome</keyword>
<keyword evidence="9" id="KW-0677">Repeat</keyword>
<keyword evidence="5" id="KW-0433">Leucine-rich repeat</keyword>
<dbReference type="FunFam" id="3.80.10.10:FF:000433">
    <property type="entry name" value="Putative LRR receptor-like serine/threonine-protein kinase isoform A"/>
    <property type="match status" value="1"/>
</dbReference>
<evidence type="ECO:0000256" key="7">
    <source>
        <dbReference type="ARBA" id="ARBA00022692"/>
    </source>
</evidence>
<dbReference type="RefSeq" id="XP_027342957.1">
    <property type="nucleotide sequence ID" value="XM_027487156.1"/>
</dbReference>
<dbReference type="InterPro" id="IPR008271">
    <property type="entry name" value="Ser/Thr_kinase_AS"/>
</dbReference>
<evidence type="ECO:0000256" key="15">
    <source>
        <dbReference type="ARBA" id="ARBA00023170"/>
    </source>
</evidence>
<dbReference type="Gene3D" id="3.30.200.20">
    <property type="entry name" value="Phosphorylase Kinase, domain 1"/>
    <property type="match status" value="1"/>
</dbReference>
<feature type="signal peptide" evidence="20">
    <location>
        <begin position="1"/>
        <end position="23"/>
    </location>
</feature>
<evidence type="ECO:0000256" key="8">
    <source>
        <dbReference type="ARBA" id="ARBA00022729"/>
    </source>
</evidence>
<dbReference type="Pfam" id="PF13855">
    <property type="entry name" value="LRR_8"/>
    <property type="match status" value="1"/>
</dbReference>
<name>A0A8B8KGL2_ABRPR</name>
<evidence type="ECO:0000256" key="18">
    <source>
        <dbReference type="ARBA" id="ARBA00048679"/>
    </source>
</evidence>
<sequence>MSFPSLVHLWFLAFGLIPFLASGATLLEEEVQVMKRIAKTIGKDWDFSVDPCSGQSNWKSSVQVKGFENSVSCNCSFANATFCHVVSIVLKSQNLSGTLPSELVMLPYLQEIDFTRNYLNGTIPPQWSSMKLVNISLLGNRITGPIPKEWGNITTLKSLVLEFNQLSGELPPELGNLPQLEILLLTSNYFTGNLPASFARLTTLKHLRLGDNQFSGTIPNLIQSWTSLERLVMQGSGFSGPIPSGISFLKNLTDLRISDLKGPDSQFPQLKNLTNLETLVLRSCNLIGTVPEYLGNVTTLRSLDLSFNKLTGPIPRTIGNLENINILYLTGNNFSGPLPNWIDKPDYTDLSYNNLSIENPEQLTCQQGSVNLFASSLKGNNMGMVPCLGNINCPKTRYSLHINCGGKLISNESVTYDDDSQEAGQARFRRTGSNWVFSNTGHFFDSSRLDYYTWSNATMLAMDNSELYMDARVSPLSLTYYGFCMENGNYTVNLHFAEIMFTDDHTYSSLGRRLFDIYIQRNLVLKDFNIVKEAGGVGKAVIKKFTAIVNSNTLEIRLHWAGKGTTAIPFGSVYGPLISAISVDPDFTPPVKNRSGIPVWSIVAVIIAGAFVIIMVFGIAWWRGCLGRKGTLEKELRGVDLQTGLFSLRQIRAATNNFDIAFKIGEGGFGPVYKGVLSDGTVIAVKQLSSKSKQGNREFINEVGMISALQHPCLVKLYGCCMEGDQLLLIYEYMENNSLARALFAQEKYQLKLDWSTRQRICVGIARGLAYLHGESRLKIVHRDIKATNVLLDKDLNPKISDFGLAKLDEEGYTHITTRVAGTYGYMAPEYAMHGYLTDKADVYSFGIVALEIVSGKSNSMNWPKEDCFCLVDWTNDLKGKGNVMDLVDEKLGEDFNKEEVMVMINVALLCTQVSPMNRPTMASVVSMLEGKTMVQDTVSNTSQVLDGKKLEVIQQYYHLRGKNKILETQEESISIGETSAFMTETDLYSVNLDSSYWEKCD</sequence>
<evidence type="ECO:0000256" key="4">
    <source>
        <dbReference type="ARBA" id="ARBA00022553"/>
    </source>
</evidence>
<evidence type="ECO:0000256" key="12">
    <source>
        <dbReference type="ARBA" id="ARBA00022840"/>
    </source>
</evidence>
<keyword evidence="15" id="KW-0675">Receptor</keyword>
<dbReference type="InterPro" id="IPR001245">
    <property type="entry name" value="Ser-Thr/Tyr_kinase_cat_dom"/>
</dbReference>
<dbReference type="FunFam" id="3.80.10.10:FF:000041">
    <property type="entry name" value="LRR receptor-like serine/threonine-protein kinase ERECTA"/>
    <property type="match status" value="1"/>
</dbReference>
<dbReference type="Gene3D" id="3.80.10.10">
    <property type="entry name" value="Ribonuclease Inhibitor"/>
    <property type="match status" value="3"/>
</dbReference>
<evidence type="ECO:0000259" key="21">
    <source>
        <dbReference type="PROSITE" id="PS50011"/>
    </source>
</evidence>
<comment type="subcellular location">
    <subcellularLocation>
        <location evidence="1">Membrane</location>
        <topology evidence="1">Single-pass type I membrane protein</topology>
    </subcellularLocation>
</comment>
<evidence type="ECO:0000256" key="10">
    <source>
        <dbReference type="ARBA" id="ARBA00022741"/>
    </source>
</evidence>
<evidence type="ECO:0000256" key="19">
    <source>
        <dbReference type="SAM" id="Phobius"/>
    </source>
</evidence>
<evidence type="ECO:0000256" key="20">
    <source>
        <dbReference type="SAM" id="SignalP"/>
    </source>
</evidence>
<dbReference type="Gene3D" id="2.60.120.430">
    <property type="entry name" value="Galactose-binding lectin"/>
    <property type="match status" value="1"/>
</dbReference>
<dbReference type="CDD" id="cd14066">
    <property type="entry name" value="STKc_IRAK"/>
    <property type="match status" value="1"/>
</dbReference>
<dbReference type="InterPro" id="IPR051824">
    <property type="entry name" value="LRR_Rcpt-Like_S/T_Kinase"/>
</dbReference>
<keyword evidence="4" id="KW-0597">Phosphoprotein</keyword>
<evidence type="ECO:0000256" key="1">
    <source>
        <dbReference type="ARBA" id="ARBA00004479"/>
    </source>
</evidence>
<dbReference type="InterPro" id="IPR021720">
    <property type="entry name" value="Malectin_dom"/>
</dbReference>
<feature type="transmembrane region" description="Helical" evidence="19">
    <location>
        <begin position="599"/>
        <end position="622"/>
    </location>
</feature>
<dbReference type="PANTHER" id="PTHR48006:SF71">
    <property type="entry name" value="CYSTEINE-RICH RLK (RECEPTOR-LIKE KINASE) PROTEIN"/>
    <property type="match status" value="1"/>
</dbReference>
<evidence type="ECO:0000256" key="2">
    <source>
        <dbReference type="ARBA" id="ARBA00012513"/>
    </source>
</evidence>
<dbReference type="Gene3D" id="1.10.510.10">
    <property type="entry name" value="Transferase(Phosphotransferase) domain 1"/>
    <property type="match status" value="1"/>
</dbReference>
<dbReference type="EC" id="2.7.11.1" evidence="2"/>
<dbReference type="Pfam" id="PF00560">
    <property type="entry name" value="LRR_1"/>
    <property type="match status" value="2"/>
</dbReference>
<evidence type="ECO:0000256" key="5">
    <source>
        <dbReference type="ARBA" id="ARBA00022614"/>
    </source>
</evidence>